<dbReference type="InterPro" id="IPR058245">
    <property type="entry name" value="NreC/VraR/RcsB-like_REC"/>
</dbReference>
<feature type="domain" description="HTH luxR-type" evidence="4">
    <location>
        <begin position="144"/>
        <end position="209"/>
    </location>
</feature>
<dbReference type="GO" id="GO:0000160">
    <property type="term" value="P:phosphorelay signal transduction system"/>
    <property type="evidence" value="ECO:0007669"/>
    <property type="project" value="InterPro"/>
</dbReference>
<organism evidence="6 7">
    <name type="scientific">Pedosphaera parvula (strain Ellin514)</name>
    <dbReference type="NCBI Taxonomy" id="320771"/>
    <lineage>
        <taxon>Bacteria</taxon>
        <taxon>Pseudomonadati</taxon>
        <taxon>Verrucomicrobiota</taxon>
        <taxon>Pedosphaerae</taxon>
        <taxon>Pedosphaerales</taxon>
        <taxon>Pedosphaeraceae</taxon>
        <taxon>Pedosphaera</taxon>
    </lineage>
</organism>
<evidence type="ECO:0000313" key="7">
    <source>
        <dbReference type="Proteomes" id="UP000003688"/>
    </source>
</evidence>
<evidence type="ECO:0000256" key="3">
    <source>
        <dbReference type="PROSITE-ProRule" id="PRU00169"/>
    </source>
</evidence>
<dbReference type="Pfam" id="PF00072">
    <property type="entry name" value="Response_reg"/>
    <property type="match status" value="1"/>
</dbReference>
<evidence type="ECO:0000256" key="1">
    <source>
        <dbReference type="ARBA" id="ARBA00022553"/>
    </source>
</evidence>
<dbReference type="InterPro" id="IPR001789">
    <property type="entry name" value="Sig_transdc_resp-reg_receiver"/>
</dbReference>
<keyword evidence="2" id="KW-0238">DNA-binding</keyword>
<dbReference type="PANTHER" id="PTHR43214">
    <property type="entry name" value="TWO-COMPONENT RESPONSE REGULATOR"/>
    <property type="match status" value="1"/>
</dbReference>
<feature type="domain" description="Response regulatory" evidence="5">
    <location>
        <begin position="4"/>
        <end position="120"/>
    </location>
</feature>
<protein>
    <submittedName>
        <fullName evidence="6">Two component transcriptional regulator, LuxR family</fullName>
    </submittedName>
</protein>
<dbReference type="OrthoDB" id="190609at2"/>
<keyword evidence="1 3" id="KW-0597">Phosphoprotein</keyword>
<dbReference type="RefSeq" id="WP_007412936.1">
    <property type="nucleotide sequence ID" value="NZ_ABOX02000002.1"/>
</dbReference>
<evidence type="ECO:0000256" key="2">
    <source>
        <dbReference type="ARBA" id="ARBA00023125"/>
    </source>
</evidence>
<dbReference type="InterPro" id="IPR039420">
    <property type="entry name" value="WalR-like"/>
</dbReference>
<accession>B9XAT8</accession>
<dbReference type="STRING" id="320771.Cflav_PD5758"/>
<reference evidence="6 7" key="1">
    <citation type="journal article" date="2011" name="J. Bacteriol.">
        <title>Genome sequence of 'Pedosphaera parvula' Ellin514, an aerobic Verrucomicrobial isolate from pasture soil.</title>
        <authorList>
            <person name="Kant R."/>
            <person name="van Passel M.W."/>
            <person name="Sangwan P."/>
            <person name="Palva A."/>
            <person name="Lucas S."/>
            <person name="Copeland A."/>
            <person name="Lapidus A."/>
            <person name="Glavina Del Rio T."/>
            <person name="Dalin E."/>
            <person name="Tice H."/>
            <person name="Bruce D."/>
            <person name="Goodwin L."/>
            <person name="Pitluck S."/>
            <person name="Chertkov O."/>
            <person name="Larimer F.W."/>
            <person name="Land M.L."/>
            <person name="Hauser L."/>
            <person name="Brettin T.S."/>
            <person name="Detter J.C."/>
            <person name="Han S."/>
            <person name="de Vos W.M."/>
            <person name="Janssen P.H."/>
            <person name="Smidt H."/>
        </authorList>
    </citation>
    <scope>NUCLEOTIDE SEQUENCE [LARGE SCALE GENOMIC DNA]</scope>
    <source>
        <strain evidence="6 7">Ellin514</strain>
    </source>
</reference>
<dbReference type="Proteomes" id="UP000003688">
    <property type="component" value="Unassembled WGS sequence"/>
</dbReference>
<feature type="modified residue" description="4-aspartylphosphate" evidence="3">
    <location>
        <position position="55"/>
    </location>
</feature>
<dbReference type="CDD" id="cd17535">
    <property type="entry name" value="REC_NarL-like"/>
    <property type="match status" value="1"/>
</dbReference>
<keyword evidence="7" id="KW-1185">Reference proteome</keyword>
<comment type="caution">
    <text evidence="6">The sequence shown here is derived from an EMBL/GenBank/DDBJ whole genome shotgun (WGS) entry which is preliminary data.</text>
</comment>
<dbReference type="Pfam" id="PF00196">
    <property type="entry name" value="GerE"/>
    <property type="match status" value="1"/>
</dbReference>
<evidence type="ECO:0000313" key="6">
    <source>
        <dbReference type="EMBL" id="EEF63123.1"/>
    </source>
</evidence>
<dbReference type="CDD" id="cd06170">
    <property type="entry name" value="LuxR_C_like"/>
    <property type="match status" value="1"/>
</dbReference>
<dbReference type="InterPro" id="IPR011006">
    <property type="entry name" value="CheY-like_superfamily"/>
</dbReference>
<dbReference type="PROSITE" id="PS00622">
    <property type="entry name" value="HTH_LUXR_1"/>
    <property type="match status" value="1"/>
</dbReference>
<dbReference type="Gene3D" id="3.40.50.2300">
    <property type="match status" value="1"/>
</dbReference>
<dbReference type="SUPFAM" id="SSF52172">
    <property type="entry name" value="CheY-like"/>
    <property type="match status" value="1"/>
</dbReference>
<dbReference type="GO" id="GO:0003677">
    <property type="term" value="F:DNA binding"/>
    <property type="evidence" value="ECO:0007669"/>
    <property type="project" value="UniProtKB-KW"/>
</dbReference>
<dbReference type="AlphaFoldDB" id="B9XAT8"/>
<dbReference type="SUPFAM" id="SSF46894">
    <property type="entry name" value="C-terminal effector domain of the bipartite response regulators"/>
    <property type="match status" value="1"/>
</dbReference>
<proteinExistence type="predicted"/>
<gene>
    <name evidence="6" type="ORF">Cflav_PD5758</name>
</gene>
<dbReference type="InterPro" id="IPR000792">
    <property type="entry name" value="Tscrpt_reg_LuxR_C"/>
</dbReference>
<dbReference type="PRINTS" id="PR00038">
    <property type="entry name" value="HTHLUXR"/>
</dbReference>
<dbReference type="GO" id="GO:0006355">
    <property type="term" value="P:regulation of DNA-templated transcription"/>
    <property type="evidence" value="ECO:0007669"/>
    <property type="project" value="InterPro"/>
</dbReference>
<dbReference type="PROSITE" id="PS50110">
    <property type="entry name" value="RESPONSE_REGULATORY"/>
    <property type="match status" value="1"/>
</dbReference>
<dbReference type="SMART" id="SM00421">
    <property type="entry name" value="HTH_LUXR"/>
    <property type="match status" value="1"/>
</dbReference>
<dbReference type="InterPro" id="IPR016032">
    <property type="entry name" value="Sig_transdc_resp-reg_C-effctor"/>
</dbReference>
<name>B9XAT8_PEDPL</name>
<dbReference type="PROSITE" id="PS50043">
    <property type="entry name" value="HTH_LUXR_2"/>
    <property type="match status" value="1"/>
</dbReference>
<evidence type="ECO:0000259" key="4">
    <source>
        <dbReference type="PROSITE" id="PS50043"/>
    </source>
</evidence>
<dbReference type="EMBL" id="ABOX02000002">
    <property type="protein sequence ID" value="EEF63123.1"/>
    <property type="molecule type" value="Genomic_DNA"/>
</dbReference>
<evidence type="ECO:0000259" key="5">
    <source>
        <dbReference type="PROSITE" id="PS50110"/>
    </source>
</evidence>
<sequence>MKKSVVVVEDDRGLREQLVQILETASDIKCFGAFASAEEALPQILDRNPDVVLMDIKLPGMSGIQCVAEIKKVTPAMQVIMVTVYEDSERIFRALKAGANGYLVKSSPPEQLLEAIRDVYKGGAPMSSHIASKVVKHFHLIGSSPREAENLSPREQEVLELLALGFIYKEIGDKLNIGTETVRTYVKNICQKMHVRSRLEAVAKHRAEAY</sequence>
<dbReference type="SMART" id="SM00448">
    <property type="entry name" value="REC"/>
    <property type="match status" value="1"/>
</dbReference>